<feature type="non-terminal residue" evidence="1">
    <location>
        <position position="117"/>
    </location>
</feature>
<gene>
    <name evidence="1" type="ORF">PFISCL1PPCAC_11563</name>
</gene>
<feature type="non-terminal residue" evidence="1">
    <location>
        <position position="1"/>
    </location>
</feature>
<organism evidence="1 2">
    <name type="scientific">Pristionchus fissidentatus</name>
    <dbReference type="NCBI Taxonomy" id="1538716"/>
    <lineage>
        <taxon>Eukaryota</taxon>
        <taxon>Metazoa</taxon>
        <taxon>Ecdysozoa</taxon>
        <taxon>Nematoda</taxon>
        <taxon>Chromadorea</taxon>
        <taxon>Rhabditida</taxon>
        <taxon>Rhabditina</taxon>
        <taxon>Diplogasteromorpha</taxon>
        <taxon>Diplogasteroidea</taxon>
        <taxon>Neodiplogasteridae</taxon>
        <taxon>Pristionchus</taxon>
    </lineage>
</organism>
<dbReference type="AlphaFoldDB" id="A0AAV5VKV9"/>
<proteinExistence type="predicted"/>
<reference evidence="1" key="1">
    <citation type="submission" date="2023-10" db="EMBL/GenBank/DDBJ databases">
        <title>Genome assembly of Pristionchus species.</title>
        <authorList>
            <person name="Yoshida K."/>
            <person name="Sommer R.J."/>
        </authorList>
    </citation>
    <scope>NUCLEOTIDE SEQUENCE</scope>
    <source>
        <strain evidence="1">RS5133</strain>
    </source>
</reference>
<protein>
    <submittedName>
        <fullName evidence="1">Uncharacterized protein</fullName>
    </submittedName>
</protein>
<dbReference type="Proteomes" id="UP001432322">
    <property type="component" value="Unassembled WGS sequence"/>
</dbReference>
<comment type="caution">
    <text evidence="1">The sequence shown here is derived from an EMBL/GenBank/DDBJ whole genome shotgun (WGS) entry which is preliminary data.</text>
</comment>
<keyword evidence="2" id="KW-1185">Reference proteome</keyword>
<accession>A0AAV5VKV9</accession>
<sequence>LQPSLLDSTMDPVQSAINNWRKKSLDLSLRSNDLTIPVIIKIFELVHNVLSSSADPILIECSFVSFANQRNISLQYDSLRTDPLRDLFYDLFDAFHLVLDRLNAKNQDYSNQTQVST</sequence>
<dbReference type="EMBL" id="BTSY01000003">
    <property type="protein sequence ID" value="GMT20266.1"/>
    <property type="molecule type" value="Genomic_DNA"/>
</dbReference>
<evidence type="ECO:0000313" key="1">
    <source>
        <dbReference type="EMBL" id="GMT20266.1"/>
    </source>
</evidence>
<name>A0AAV5VKV9_9BILA</name>
<evidence type="ECO:0000313" key="2">
    <source>
        <dbReference type="Proteomes" id="UP001432322"/>
    </source>
</evidence>